<gene>
    <name evidence="1" type="ORF">DS421_19g647450</name>
</gene>
<name>A0A6B9V640_ARAHY</name>
<accession>A0A6B9V640</accession>
<protein>
    <submittedName>
        <fullName evidence="1">Seed linoleate 9S-lipoxygenase</fullName>
    </submittedName>
</protein>
<organism evidence="1 2">
    <name type="scientific">Arachis hypogaea</name>
    <name type="common">Peanut</name>
    <dbReference type="NCBI Taxonomy" id="3818"/>
    <lineage>
        <taxon>Eukaryota</taxon>
        <taxon>Viridiplantae</taxon>
        <taxon>Streptophyta</taxon>
        <taxon>Embryophyta</taxon>
        <taxon>Tracheophyta</taxon>
        <taxon>Spermatophyta</taxon>
        <taxon>Magnoliopsida</taxon>
        <taxon>eudicotyledons</taxon>
        <taxon>Gunneridae</taxon>
        <taxon>Pentapetalae</taxon>
        <taxon>rosids</taxon>
        <taxon>fabids</taxon>
        <taxon>Fabales</taxon>
        <taxon>Fabaceae</taxon>
        <taxon>Papilionoideae</taxon>
        <taxon>50 kb inversion clade</taxon>
        <taxon>dalbergioids sensu lato</taxon>
        <taxon>Dalbergieae</taxon>
        <taxon>Pterocarpus clade</taxon>
        <taxon>Arachis</taxon>
    </lineage>
</organism>
<evidence type="ECO:0000313" key="1">
    <source>
        <dbReference type="EMBL" id="QHN76840.1"/>
    </source>
</evidence>
<dbReference type="EMBL" id="CP031001">
    <property type="protein sequence ID" value="QHN76840.1"/>
    <property type="molecule type" value="Genomic_DNA"/>
</dbReference>
<evidence type="ECO:0000313" key="2">
    <source>
        <dbReference type="Proteomes" id="UP000464620"/>
    </source>
</evidence>
<sequence>MSFLFNKGQKIKGTVVLDFNTISSIPDAGVSEAVGGFFGAATDIIGNTVDNVTSVFSHEPPNFS</sequence>
<reference evidence="1 2" key="1">
    <citation type="submission" date="2020-01" db="EMBL/GenBank/DDBJ databases">
        <title>Genome sequence of Arachis hypogaea, cultivar Shitouqi.</title>
        <authorList>
            <person name="Zhuang W."/>
            <person name="Chen H."/>
            <person name="Varshney R."/>
            <person name="Wang D."/>
            <person name="Ming R."/>
        </authorList>
    </citation>
    <scope>NUCLEOTIDE SEQUENCE [LARGE SCALE GENOMIC DNA]</scope>
    <source>
        <tissue evidence="1">Young leaf</tissue>
    </source>
</reference>
<proteinExistence type="predicted"/>
<dbReference type="Proteomes" id="UP000464620">
    <property type="component" value="Chromosome B09"/>
</dbReference>
<dbReference type="AlphaFoldDB" id="A0A6B9V640"/>